<dbReference type="Proteomes" id="UP000254088">
    <property type="component" value="Unassembled WGS sequence"/>
</dbReference>
<accession>A0A377CFE1</accession>
<dbReference type="EMBL" id="UGEX01000001">
    <property type="protein sequence ID" value="STL92171.1"/>
    <property type="molecule type" value="Genomic_DNA"/>
</dbReference>
<evidence type="ECO:0000313" key="1">
    <source>
        <dbReference type="EMBL" id="STL92171.1"/>
    </source>
</evidence>
<evidence type="ECO:0008006" key="3">
    <source>
        <dbReference type="Google" id="ProtNLM"/>
    </source>
</evidence>
<proteinExistence type="predicted"/>
<evidence type="ECO:0000313" key="2">
    <source>
        <dbReference type="Proteomes" id="UP000254088"/>
    </source>
</evidence>
<sequence>MIRRYYPTSVGITSTFTIYDWLAHYGMTYLIAGEPSKRDFPIKLAGYFNRIRELHSRLHCRSCGVLMVPDMKYARVEVSVWDTKSKGFGEKTFPGRVSPDRL</sequence>
<name>A0A377CFE1_ECOLX</name>
<organism evidence="1 2">
    <name type="scientific">Escherichia coli</name>
    <dbReference type="NCBI Taxonomy" id="562"/>
    <lineage>
        <taxon>Bacteria</taxon>
        <taxon>Pseudomonadati</taxon>
        <taxon>Pseudomonadota</taxon>
        <taxon>Gammaproteobacteria</taxon>
        <taxon>Enterobacterales</taxon>
        <taxon>Enterobacteriaceae</taxon>
        <taxon>Escherichia</taxon>
    </lineage>
</organism>
<gene>
    <name evidence="1" type="ORF">NCTC10429_03174</name>
</gene>
<reference evidence="1 2" key="1">
    <citation type="submission" date="2018-06" db="EMBL/GenBank/DDBJ databases">
        <authorList>
            <consortium name="Pathogen Informatics"/>
            <person name="Doyle S."/>
        </authorList>
    </citation>
    <scope>NUCLEOTIDE SEQUENCE [LARGE SCALE GENOMIC DNA]</scope>
    <source>
        <strain evidence="1 2">NCTC10429</strain>
    </source>
</reference>
<dbReference type="AlphaFoldDB" id="A0A377CFE1"/>
<protein>
    <recommendedName>
        <fullName evidence="3">Transposase</fullName>
    </recommendedName>
</protein>